<comment type="caution">
    <text evidence="1">The sequence shown here is derived from an EMBL/GenBank/DDBJ whole genome shotgun (WGS) entry which is preliminary data.</text>
</comment>
<keyword evidence="2" id="KW-1185">Reference proteome</keyword>
<organism evidence="1 2">
    <name type="scientific">Streptomyces coacervatus</name>
    <dbReference type="NCBI Taxonomy" id="647381"/>
    <lineage>
        <taxon>Bacteria</taxon>
        <taxon>Bacillati</taxon>
        <taxon>Actinomycetota</taxon>
        <taxon>Actinomycetes</taxon>
        <taxon>Kitasatosporales</taxon>
        <taxon>Streptomycetaceae</taxon>
        <taxon>Streptomyces</taxon>
    </lineage>
</organism>
<dbReference type="EMBL" id="BAABDE010000029">
    <property type="protein sequence ID" value="GAA3830099.1"/>
    <property type="molecule type" value="Genomic_DNA"/>
</dbReference>
<reference evidence="2" key="1">
    <citation type="journal article" date="2019" name="Int. J. Syst. Evol. Microbiol.">
        <title>The Global Catalogue of Microorganisms (GCM) 10K type strain sequencing project: providing services to taxonomists for standard genome sequencing and annotation.</title>
        <authorList>
            <consortium name="The Broad Institute Genomics Platform"/>
            <consortium name="The Broad Institute Genome Sequencing Center for Infectious Disease"/>
            <person name="Wu L."/>
            <person name="Ma J."/>
        </authorList>
    </citation>
    <scope>NUCLEOTIDE SEQUENCE [LARGE SCALE GENOMIC DNA]</scope>
    <source>
        <strain evidence="2">JCM 17138</strain>
    </source>
</reference>
<dbReference type="Proteomes" id="UP001501009">
    <property type="component" value="Unassembled WGS sequence"/>
</dbReference>
<sequence>MEFKAWACAAGPAEATAATGKTATTANAATRPLRSVRRIMGCPSEMTCGSRAVIQSARSVSGEVRKDAVPLVPGTNWDGIQAFTRPGTASFSPSGV</sequence>
<protein>
    <submittedName>
        <fullName evidence="1">Uncharacterized protein</fullName>
    </submittedName>
</protein>
<accession>A0ABP7IYD3</accession>
<evidence type="ECO:0000313" key="1">
    <source>
        <dbReference type="EMBL" id="GAA3830099.1"/>
    </source>
</evidence>
<evidence type="ECO:0000313" key="2">
    <source>
        <dbReference type="Proteomes" id="UP001501009"/>
    </source>
</evidence>
<name>A0ABP7IYD3_9ACTN</name>
<proteinExistence type="predicted"/>
<gene>
    <name evidence="1" type="ORF">GCM10022403_074150</name>
</gene>